<evidence type="ECO:0000313" key="1">
    <source>
        <dbReference type="RefSeq" id="XP_028136181.1"/>
    </source>
</evidence>
<protein>
    <submittedName>
        <fullName evidence="1">Uncharacterized protein LOC114330932</fullName>
    </submittedName>
</protein>
<name>A0A6P7FJN4_DIAVI</name>
<organism evidence="1">
    <name type="scientific">Diabrotica virgifera virgifera</name>
    <name type="common">western corn rootworm</name>
    <dbReference type="NCBI Taxonomy" id="50390"/>
    <lineage>
        <taxon>Eukaryota</taxon>
        <taxon>Metazoa</taxon>
        <taxon>Ecdysozoa</taxon>
        <taxon>Arthropoda</taxon>
        <taxon>Hexapoda</taxon>
        <taxon>Insecta</taxon>
        <taxon>Pterygota</taxon>
        <taxon>Neoptera</taxon>
        <taxon>Endopterygota</taxon>
        <taxon>Coleoptera</taxon>
        <taxon>Polyphaga</taxon>
        <taxon>Cucujiformia</taxon>
        <taxon>Chrysomeloidea</taxon>
        <taxon>Chrysomelidae</taxon>
        <taxon>Galerucinae</taxon>
        <taxon>Diabroticina</taxon>
        <taxon>Diabroticites</taxon>
        <taxon>Diabrotica</taxon>
    </lineage>
</organism>
<gene>
    <name evidence="1" type="primary">LOC114330932</name>
</gene>
<reference evidence="1" key="1">
    <citation type="submission" date="2025-08" db="UniProtKB">
        <authorList>
            <consortium name="RefSeq"/>
        </authorList>
    </citation>
    <scope>IDENTIFICATION</scope>
    <source>
        <tissue evidence="1">Whole insect</tissue>
    </source>
</reference>
<dbReference type="RefSeq" id="XP_028136181.1">
    <property type="nucleotide sequence ID" value="XM_028280380.1"/>
</dbReference>
<proteinExistence type="predicted"/>
<dbReference type="AlphaFoldDB" id="A0A6P7FJN4"/>
<sequence>MAMKCKLGDLQDDLTKTMVICGLNDQYVKKVLLQEEDSLSLDKVVERCIILEASEEHSEHMSGNTRTVDTVNSLQSFKSRKEASQSPQHKSGFIKKISGCSRCGGSHLVNKCPAYGKECNFCHVPNHFESKCMKKKNMKVNEIIQEVHTKGRCSNMYVAEQTS</sequence>
<dbReference type="Gene3D" id="4.10.60.10">
    <property type="entry name" value="Zinc finger, CCHC-type"/>
    <property type="match status" value="1"/>
</dbReference>
<dbReference type="InParanoid" id="A0A6P7FJN4"/>
<accession>A0A6P7FJN4</accession>